<keyword evidence="10" id="KW-0460">Magnesium</keyword>
<feature type="region of interest" description="Disordered" evidence="19">
    <location>
        <begin position="2916"/>
        <end position="2936"/>
    </location>
</feature>
<dbReference type="GO" id="GO:0004519">
    <property type="term" value="F:endonuclease activity"/>
    <property type="evidence" value="ECO:0007669"/>
    <property type="project" value="UniProtKB-KW"/>
</dbReference>
<evidence type="ECO:0000256" key="15">
    <source>
        <dbReference type="ARBA" id="ARBA00023125"/>
    </source>
</evidence>
<feature type="domain" description="Chromo" evidence="20">
    <location>
        <begin position="3480"/>
        <end position="3525"/>
    </location>
</feature>
<dbReference type="GO" id="GO:0006397">
    <property type="term" value="P:mRNA processing"/>
    <property type="evidence" value="ECO:0007669"/>
    <property type="project" value="UniProtKB-KW"/>
</dbReference>
<dbReference type="InterPro" id="IPR056924">
    <property type="entry name" value="SH3_Tf2-1"/>
</dbReference>
<evidence type="ECO:0000256" key="12">
    <source>
        <dbReference type="ARBA" id="ARBA00022908"/>
    </source>
</evidence>
<evidence type="ECO:0000256" key="4">
    <source>
        <dbReference type="ARBA" id="ARBA00022695"/>
    </source>
</evidence>
<evidence type="ECO:0000256" key="1">
    <source>
        <dbReference type="ARBA" id="ARBA00022664"/>
    </source>
</evidence>
<dbReference type="InterPro" id="IPR050951">
    <property type="entry name" value="Retrovirus_Pol_polyprotein"/>
</dbReference>
<evidence type="ECO:0000256" key="7">
    <source>
        <dbReference type="ARBA" id="ARBA00022750"/>
    </source>
</evidence>
<dbReference type="InterPro" id="IPR036875">
    <property type="entry name" value="Znf_CCHC_sf"/>
</dbReference>
<sequence>MAEPTDTSRDTTAPVREDPSRANPPKSPPTHSPHPLQAAAVITSLESRLAESEALRRDSETRIRKLEQMVERLMRESTAPAGAQVGEALPVRPVPLDVPPHTFLGRPGAAADPLARTPGGESHSGIRDGPSSAVISSRWRGTLPDREGLWTGDHPERLVIFTAFGESYLSLLCDISTSDLFDTSRVIQLVATLFFRTTTRQRRQSPLDWAVEAMRDALGEGRPHCWTSLMKAVGRRWPDPGFADRVAQDFHGCRQSSSRAYDHVGEWRARYRAFVHDNDSFTLSPLQLATTFYQSLSDSSKREVRAGMLREYHDNSLVTIGRFGLKVPSIDEITEWAAIADDISPPPSVPTPPSRTATYGAIVKAPRVSPPATNTPTVDERFQIRRARWVDRATKWQQSHLWKDRSTWFSPAPSGVPTSMACFNCGRGGHFSQHCTAERQSPVAVQLSAVAVADLDDEEWSSVAGGDEDPEVRVPISLERVQTRPLSSVSASMTRPSCPPADPVGRMKEGASSSVDVEVSSSNPQPTAPASDADLRRLADDSTDSAFDAVEDVPSYADAASRMRRYWGPEVVSSRKAERTASVSSVRVPVPLGVSLLESDTPLIDVDDFARPAEPAIVRARNIIAWTLPSGRTLRCLVDSGSEVDLVDQDVVRTDPSFTTSRLTAPLHLRLGTRDKSDRCAVFANALFTSGSLDLGLRAFFICRVTAYDAILGLPFLKDTGMLVGWGVFTVARPGPSQPVAKGTHEWDRAVTVAPICSGSAIGYDHPGLLPDDEIIGLEPHNPLLDVVDDPALEDLSESEARTRLAALLEKYSDVFVDSLPMDRLPPYRPVNHEIPLIDPNEKVKPRVYPLADKYRSQWAEHSAKYTRGRFWVSGPIDSAAPVFAIPKKNSQTARFVIDLRARNSNTAKRFSPIPDMTSVRYEVARVKTTAGMDTSSTLATSATPTIPAEQLAALTSLLSGLTAAASGTTAPATTSGSNRNAFPKHARLDGPKTFANWTRQLRLCLADDIRSYVLDGITPDDWTPSQRSARDVVAREILANSIDSAEVSAVLDKIPTADLTAPKIYSTLKSRYAPDDATRTLELFLRLWGFRPMPGTVGEFDSWIMDFKSVAQEIIDTKTTINDVLATLLLAIAHPSLESFKATFTDEQRTQRTLPDIDSVADRMRVQLRSTNLSNDQSALLASSSPRSTRTKCLACRSPSHRVAQCPTRAQHPPPGPCRSCKKKDHWSFDCKKALEDGKTPDTSDAQHHVGCLATGLLAHRRQLRNNSFVVDSGATSHMVSDKSLFTAYRHIAPTKIGGIAGGINAVGTGNIAFVAASGHPITLTGVLHTPGLSVNLLSVSRLCDTDDVRVAFTKHGIHIDKNGNAIAEGARLEEGLYLLDADHSKCQHLALLSRSQSSVPLLTLHRCLGHLAPSSIQKMVAAGLLEGLGAGYSDEEVEKFVCNACLSAKGHRLPFPDSDSHSSERLGLVHSDVLSFPESSLTGKRYLVTFLDDFSRKLWAYAIGHKSEVFGVFKTWLAEVELETDAKLKVLRTDNGGEYCSRAFTEFCKARGTRRQYSIPRTPQQNGRAERVNRSIVEGVLALLADAHLPKSFWEEAAAYFVYCKNLCEHSALDKATPNFAWQGDRTNASALHPFGCTAWLTVAPELRSKLDPKAVRVLFTGYDLASKAFRFYDTTTKKISLGRNARFLDNEFPGLRSDSTEQDADTHFASACPTTESQAVVKTWTPLVRSAHMDVSSSLDDSAMSAVDVAPGYTGGTLLNSTDAESSSSPSPEPSSSPSPATPLSPSPALSPSLAASSSPSALPTDSDYSADPLDLIGSQTPTRLGPPDVHRPDFSTYREPASAEESPDELDIIGRHSRDESPDEIDFLTQHHRAFIATDDDNSDTEAIQPVKSITSDPQTWREAMSSDKREVWAKAATDEFNSMRDDFKVFTIEDRSTVPAGATIVTSKFVWKTKRNALGEVTGHKARLVAQGNRQRDGIDFNETFAPVARFSSIRSLLALAAANGLHVHQADIDKAYLHGDLDHDIWMTTPRGFDLPTDKVLRLRRSIYGLKQAGRIWNRHIDASLRDLGYTATGTDHCVYSRIDDRRRPHYIALYVDDLLMISPDLAEIERVISGLEQRYGVKRLGPAEYILGIQIRRLEDGSIALSQERYIMDVLARFHFDTTTRGTTVPMTPGLSLTAIPGQGTERIRSWYLQAIGSLLYISLGTRPDIAFAVSYLARFANNPGRRHWIAVKHILRYLRATYRDELVYACGETRITGVVGYSDANWGACVDTSVSTMGYVFYIAGSAVSWSSKRQSRVADSTTDAEYLALSHAGKEGIYLSQLLEELHVQPVAPAHIFTDNEAAAAVAHDPVRVSGTRHIRLREHFVRDMVNRGDISLSHVGTSNMVADIFTKALGPKIFSTHCYALGLRTRHPRLGSASHSRGGGCEESTLSSTGAPRSLRAPASLAPVITSVRLSTSPDSSGDHLIARSRYRSKFDVAAAFEQVRVIPEHVDRTGFATVTGTYTSRVMQFGDTNAPNTLNLLTSAMFQPCLSFAKIFFDDVHVHSDTRRAHLRHIEILLMTLRHYRFYLGSNKSEWFSKSLDSLGAIISDDGIEVDPAKWERIRQWPTPHNKTDVQRFLGTVNWMRDHLPHLSITLEPITALLAQSTSWRWNEREQQAFDTVKSLVPATLRPIDGAKVTSGEHKIYLFTDASRVGIGACLASGPTRSQAIPTRFFSAKFNGAQLNYHVTDKEFLAVVSACRAFEQHLIGYPFVIVTDHQALRTIKTQKLRQTPRHIRMCLELSRFDFEFEFIAGKNNSLADSLSRLWEVKEGSPEDQVKENELEDMFFDGERHGFTTHGESLPEERPYTSPSPDRLPPVDFAFGPQRDDCEAGSPGYYALKDESQDEDVNGRDLGNLFLKEECHEFTTPGESLPEERPYTSPSHDRLPPVDCAFGPWDHGYDAGSPGSHRLAENIMDAVDSSTGPLSPPIAVNRVHAIAAAPANDAPIPVDADADELDLLGAAADEVNDAPVVHRPPDPLPQPFLDAVIRAYAHDSQAQVIVDDPLSWPMFRVTEEGRILRVHPDESLSLFVPRGLATGVVDSDKLPSLRELVLSEIHRSVGHAGHRITLAAIRPLYWWSSMSADCAKFCHSCEDCARGKASTQVPYGRLHPMPIPSGPWEQVAIDFMTGLPPVEFEGMMVAQIMVVTDTWGKMVHLIPLPADADSELVADRYYATIFRLHGTPSAIVSDRDPKFTSQFWRALQAKVGTVLRMSTAAHPETDGSSENRIKMVTQTLRIMVSSNHEAWASRLVEAEFALNSSVAVSTSLSAFEATYGYLPRRWPTDSWFVSDVPRAEAFARIRQLRNLDVTDAIIGARLDQTHQANKHRRPDDPAFRTGSYVYLSTKNLAVPEGMKSKLLPRYIGPFRIRAAIPATSSYDLELPPAMSRVHSRFHARLLRPYVENDAERFPGRDPAVLFVEDVADAADNSAIPERIVRDRRNARGNRSFLVRWIGRKDIDDTWMSEQSLRFDHPMR</sequence>
<dbReference type="Gene3D" id="3.30.70.270">
    <property type="match status" value="3"/>
</dbReference>
<dbReference type="InterPro" id="IPR043128">
    <property type="entry name" value="Rev_trsase/Diguanyl_cyclase"/>
</dbReference>
<feature type="region of interest" description="Disordered" evidence="19">
    <location>
        <begin position="112"/>
        <end position="133"/>
    </location>
</feature>
<reference evidence="24" key="1">
    <citation type="submission" date="2016-10" db="EMBL/GenBank/DDBJ databases">
        <authorList>
            <person name="Jeantristanb JTB J.-T."/>
            <person name="Ricardo R."/>
        </authorList>
    </citation>
    <scope>NUCLEOTIDE SEQUENCE [LARGE SCALE GENOMIC DNA]</scope>
</reference>
<keyword evidence="17" id="KW-0862">Zinc</keyword>
<dbReference type="PANTHER" id="PTHR37984:SF5">
    <property type="entry name" value="PROTEIN NYNRIN-LIKE"/>
    <property type="match status" value="1"/>
</dbReference>
<keyword evidence="9" id="KW-0378">Hydrolase</keyword>
<dbReference type="Gene3D" id="3.10.10.10">
    <property type="entry name" value="HIV Type 1 Reverse Transcriptase, subunit A, domain 1"/>
    <property type="match status" value="2"/>
</dbReference>
<dbReference type="GO" id="GO:0015074">
    <property type="term" value="P:DNA integration"/>
    <property type="evidence" value="ECO:0007669"/>
    <property type="project" value="UniProtKB-KW"/>
</dbReference>
<dbReference type="InterPro" id="IPR036397">
    <property type="entry name" value="RNaseH_sf"/>
</dbReference>
<dbReference type="GO" id="GO:0006310">
    <property type="term" value="P:DNA recombination"/>
    <property type="evidence" value="ECO:0007669"/>
    <property type="project" value="UniProtKB-KW"/>
</dbReference>
<feature type="region of interest" description="Disordered" evidence="19">
    <location>
        <begin position="1"/>
        <end position="38"/>
    </location>
</feature>
<accession>A0A2X0M6P9</accession>
<dbReference type="GO" id="GO:0004190">
    <property type="term" value="F:aspartic-type endopeptidase activity"/>
    <property type="evidence" value="ECO:0007669"/>
    <property type="project" value="UniProtKB-KW"/>
</dbReference>
<dbReference type="SUPFAM" id="SSF54160">
    <property type="entry name" value="Chromo domain-like"/>
    <property type="match status" value="1"/>
</dbReference>
<keyword evidence="17" id="KW-0863">Zinc-finger</keyword>
<feature type="compositionally biased region" description="Basic and acidic residues" evidence="19">
    <location>
        <begin position="2924"/>
        <end position="2936"/>
    </location>
</feature>
<dbReference type="SUPFAM" id="SSF57756">
    <property type="entry name" value="Retrovirus zinc finger-like domains"/>
    <property type="match status" value="1"/>
</dbReference>
<evidence type="ECO:0000256" key="14">
    <source>
        <dbReference type="ARBA" id="ARBA00022932"/>
    </source>
</evidence>
<keyword evidence="14" id="KW-0239">DNA-directed DNA polymerase</keyword>
<evidence type="ECO:0000256" key="17">
    <source>
        <dbReference type="PROSITE-ProRule" id="PRU00047"/>
    </source>
</evidence>
<gene>
    <name evidence="23" type="ORF">BZ3500_MVSOF-1268-A1-R1_CHR2-2G04720</name>
</gene>
<dbReference type="Pfam" id="PF22936">
    <property type="entry name" value="Pol_BBD"/>
    <property type="match status" value="1"/>
</dbReference>
<dbReference type="CDD" id="cd09272">
    <property type="entry name" value="RNase_HI_RT_Ty1"/>
    <property type="match status" value="1"/>
</dbReference>
<dbReference type="EMBL" id="FMWP01000010">
    <property type="protein sequence ID" value="SCZ87254.1"/>
    <property type="molecule type" value="Genomic_DNA"/>
</dbReference>
<keyword evidence="2" id="KW-0645">Protease</keyword>
<feature type="compositionally biased region" description="Polar residues" evidence="19">
    <location>
        <begin position="484"/>
        <end position="495"/>
    </location>
</feature>
<keyword evidence="1" id="KW-0507">mRNA processing</keyword>
<dbReference type="GO" id="GO:0003677">
    <property type="term" value="F:DNA binding"/>
    <property type="evidence" value="ECO:0007669"/>
    <property type="project" value="UniProtKB-KW"/>
</dbReference>
<dbReference type="Pfam" id="PF00078">
    <property type="entry name" value="RVT_1"/>
    <property type="match status" value="1"/>
</dbReference>
<keyword evidence="5" id="KW-0540">Nuclease</keyword>
<feature type="region of interest" description="Disordered" evidence="19">
    <location>
        <begin position="2844"/>
        <end position="2864"/>
    </location>
</feature>
<dbReference type="SUPFAM" id="SSF53098">
    <property type="entry name" value="Ribonuclease H-like"/>
    <property type="match status" value="2"/>
</dbReference>
<dbReference type="InterPro" id="IPR041588">
    <property type="entry name" value="Integrase_H2C2"/>
</dbReference>
<dbReference type="STRING" id="289078.A0A2X0M6P9"/>
<feature type="compositionally biased region" description="Pro residues" evidence="19">
    <location>
        <begin position="1774"/>
        <end position="1789"/>
    </location>
</feature>
<keyword evidence="11" id="KW-0694">RNA-binding</keyword>
<feature type="compositionally biased region" description="Low complexity" evidence="19">
    <location>
        <begin position="512"/>
        <end position="522"/>
    </location>
</feature>
<evidence type="ECO:0000256" key="18">
    <source>
        <dbReference type="SAM" id="Coils"/>
    </source>
</evidence>
<dbReference type="GO" id="GO:0008270">
    <property type="term" value="F:zinc ion binding"/>
    <property type="evidence" value="ECO:0007669"/>
    <property type="project" value="UniProtKB-KW"/>
</dbReference>
<dbReference type="PROSITE" id="PS50158">
    <property type="entry name" value="ZF_CCHC"/>
    <property type="match status" value="1"/>
</dbReference>
<dbReference type="Pfam" id="PF17921">
    <property type="entry name" value="Integrase_H2C2"/>
    <property type="match status" value="1"/>
</dbReference>
<feature type="region of interest" description="Disordered" evidence="19">
    <location>
        <begin position="483"/>
        <end position="534"/>
    </location>
</feature>
<keyword evidence="8" id="KW-0255">Endonuclease</keyword>
<evidence type="ECO:0000256" key="2">
    <source>
        <dbReference type="ARBA" id="ARBA00022670"/>
    </source>
</evidence>
<feature type="coiled-coil region" evidence="18">
    <location>
        <begin position="42"/>
        <end position="76"/>
    </location>
</feature>
<proteinExistence type="predicted"/>
<evidence type="ECO:0000256" key="8">
    <source>
        <dbReference type="ARBA" id="ARBA00022759"/>
    </source>
</evidence>
<evidence type="ECO:0000259" key="22">
    <source>
        <dbReference type="PROSITE" id="PS50994"/>
    </source>
</evidence>
<evidence type="ECO:0000313" key="24">
    <source>
        <dbReference type="Proteomes" id="UP000249723"/>
    </source>
</evidence>
<evidence type="ECO:0000259" key="21">
    <source>
        <dbReference type="PROSITE" id="PS50158"/>
    </source>
</evidence>
<keyword evidence="12" id="KW-0229">DNA integration</keyword>
<dbReference type="GO" id="GO:0005634">
    <property type="term" value="C:nucleus"/>
    <property type="evidence" value="ECO:0007669"/>
    <property type="project" value="UniProtKB-ARBA"/>
</dbReference>
<dbReference type="GO" id="GO:0006508">
    <property type="term" value="P:proteolysis"/>
    <property type="evidence" value="ECO:0007669"/>
    <property type="project" value="UniProtKB-KW"/>
</dbReference>
<dbReference type="Pfam" id="PF07727">
    <property type="entry name" value="RVT_2"/>
    <property type="match status" value="1"/>
</dbReference>
<dbReference type="CDD" id="cd09274">
    <property type="entry name" value="RNase_HI_RT_Ty3"/>
    <property type="match status" value="1"/>
</dbReference>
<dbReference type="InterPro" id="IPR016197">
    <property type="entry name" value="Chromo-like_dom_sf"/>
</dbReference>
<dbReference type="Pfam" id="PF17917">
    <property type="entry name" value="RT_RNaseH"/>
    <property type="match status" value="1"/>
</dbReference>
<dbReference type="InterPro" id="IPR000477">
    <property type="entry name" value="RT_dom"/>
</dbReference>
<evidence type="ECO:0000256" key="9">
    <source>
        <dbReference type="ARBA" id="ARBA00022801"/>
    </source>
</evidence>
<dbReference type="Gene3D" id="4.10.60.10">
    <property type="entry name" value="Zinc finger, CCHC-type"/>
    <property type="match status" value="1"/>
</dbReference>
<dbReference type="Proteomes" id="UP000249723">
    <property type="component" value="Unassembled WGS sequence"/>
</dbReference>
<dbReference type="InterPro" id="IPR001878">
    <property type="entry name" value="Znf_CCHC"/>
</dbReference>
<feature type="region of interest" description="Disordered" evidence="19">
    <location>
        <begin position="2424"/>
        <end position="2447"/>
    </location>
</feature>
<dbReference type="GO" id="GO:0003887">
    <property type="term" value="F:DNA-directed DNA polymerase activity"/>
    <property type="evidence" value="ECO:0007669"/>
    <property type="project" value="UniProtKB-KW"/>
</dbReference>
<keyword evidence="15" id="KW-0238">DNA-binding</keyword>
<dbReference type="InterPro" id="IPR057670">
    <property type="entry name" value="SH3_retrovirus"/>
</dbReference>
<evidence type="ECO:0000256" key="13">
    <source>
        <dbReference type="ARBA" id="ARBA00022918"/>
    </source>
</evidence>
<dbReference type="PROSITE" id="PS50994">
    <property type="entry name" value="INTEGRASE"/>
    <property type="match status" value="2"/>
</dbReference>
<evidence type="ECO:0000256" key="16">
    <source>
        <dbReference type="ARBA" id="ARBA00023172"/>
    </source>
</evidence>
<keyword evidence="6" id="KW-0479">Metal-binding</keyword>
<keyword evidence="4" id="KW-0548">Nucleotidyltransferase</keyword>
<dbReference type="FunFam" id="3.30.420.10:FF:000032">
    <property type="entry name" value="Retrovirus-related Pol polyprotein from transposon 297-like Protein"/>
    <property type="match status" value="1"/>
</dbReference>
<keyword evidence="13" id="KW-0695">RNA-directed DNA polymerase</keyword>
<dbReference type="PANTHER" id="PTHR37984">
    <property type="entry name" value="PROTEIN CBG26694"/>
    <property type="match status" value="1"/>
</dbReference>
<evidence type="ECO:0000256" key="3">
    <source>
        <dbReference type="ARBA" id="ARBA00022679"/>
    </source>
</evidence>
<feature type="domain" description="CCHC-type" evidence="21">
    <location>
        <begin position="422"/>
        <end position="435"/>
    </location>
</feature>
<dbReference type="Gene3D" id="1.10.340.70">
    <property type="match status" value="1"/>
</dbReference>
<evidence type="ECO:0000256" key="5">
    <source>
        <dbReference type="ARBA" id="ARBA00022722"/>
    </source>
</evidence>
<feature type="compositionally biased region" description="Low complexity" evidence="19">
    <location>
        <begin position="1764"/>
        <end position="1773"/>
    </location>
</feature>
<dbReference type="GO" id="GO:0003723">
    <property type="term" value="F:RNA binding"/>
    <property type="evidence" value="ECO:0007669"/>
    <property type="project" value="UniProtKB-KW"/>
</dbReference>
<keyword evidence="3" id="KW-0808">Transferase</keyword>
<dbReference type="InterPro" id="IPR001584">
    <property type="entry name" value="Integrase_cat-core"/>
</dbReference>
<evidence type="ECO:0000256" key="10">
    <source>
        <dbReference type="ARBA" id="ARBA00022842"/>
    </source>
</evidence>
<keyword evidence="7" id="KW-0064">Aspartyl protease</keyword>
<dbReference type="PROSITE" id="PS50013">
    <property type="entry name" value="CHROMO_2"/>
    <property type="match status" value="1"/>
</dbReference>
<dbReference type="Pfam" id="PF24626">
    <property type="entry name" value="SH3_Tf2-1"/>
    <property type="match status" value="1"/>
</dbReference>
<feature type="region of interest" description="Disordered" evidence="19">
    <location>
        <begin position="1757"/>
        <end position="1853"/>
    </location>
</feature>
<dbReference type="GO" id="GO:0003964">
    <property type="term" value="F:RNA-directed DNA polymerase activity"/>
    <property type="evidence" value="ECO:0007669"/>
    <property type="project" value="UniProtKB-KW"/>
</dbReference>
<dbReference type="CDD" id="cd00303">
    <property type="entry name" value="retropepsin_like"/>
    <property type="match status" value="1"/>
</dbReference>
<keyword evidence="24" id="KW-1185">Reference proteome</keyword>
<evidence type="ECO:0000256" key="19">
    <source>
        <dbReference type="SAM" id="MobiDB-lite"/>
    </source>
</evidence>
<organism evidence="23 24">
    <name type="scientific">Microbotryum saponariae</name>
    <dbReference type="NCBI Taxonomy" id="289078"/>
    <lineage>
        <taxon>Eukaryota</taxon>
        <taxon>Fungi</taxon>
        <taxon>Dikarya</taxon>
        <taxon>Basidiomycota</taxon>
        <taxon>Pucciniomycotina</taxon>
        <taxon>Microbotryomycetes</taxon>
        <taxon>Microbotryales</taxon>
        <taxon>Microbotryaceae</taxon>
        <taxon>Microbotryum</taxon>
    </lineage>
</organism>
<feature type="compositionally biased region" description="Low complexity" evidence="19">
    <location>
        <begin position="1790"/>
        <end position="1811"/>
    </location>
</feature>
<keyword evidence="16" id="KW-0233">DNA recombination</keyword>
<dbReference type="InterPro" id="IPR012337">
    <property type="entry name" value="RNaseH-like_sf"/>
</dbReference>
<feature type="domain" description="Integrase catalytic" evidence="22">
    <location>
        <begin position="3165"/>
        <end position="3337"/>
    </location>
</feature>
<dbReference type="SMART" id="SM00343">
    <property type="entry name" value="ZnF_C2HC"/>
    <property type="match status" value="3"/>
</dbReference>
<dbReference type="InterPro" id="IPR043502">
    <property type="entry name" value="DNA/RNA_pol_sf"/>
</dbReference>
<dbReference type="GO" id="GO:0006338">
    <property type="term" value="P:chromatin remodeling"/>
    <property type="evidence" value="ECO:0007669"/>
    <property type="project" value="UniProtKB-ARBA"/>
</dbReference>
<evidence type="ECO:0000256" key="6">
    <source>
        <dbReference type="ARBA" id="ARBA00022723"/>
    </source>
</evidence>
<dbReference type="InterPro" id="IPR054722">
    <property type="entry name" value="PolX-like_BBD"/>
</dbReference>
<dbReference type="InterPro" id="IPR013103">
    <property type="entry name" value="RVT_2"/>
</dbReference>
<keyword evidence="18" id="KW-0175">Coiled coil</keyword>
<evidence type="ECO:0000259" key="20">
    <source>
        <dbReference type="PROSITE" id="PS50013"/>
    </source>
</evidence>
<dbReference type="Gene3D" id="3.30.420.10">
    <property type="entry name" value="Ribonuclease H-like superfamily/Ribonuclease H"/>
    <property type="match status" value="2"/>
</dbReference>
<dbReference type="Pfam" id="PF00665">
    <property type="entry name" value="rve"/>
    <property type="match status" value="1"/>
</dbReference>
<dbReference type="InterPro" id="IPR041373">
    <property type="entry name" value="RT_RNaseH"/>
</dbReference>
<name>A0A2X0M6P9_9BASI</name>
<dbReference type="Gene3D" id="2.40.50.40">
    <property type="match status" value="1"/>
</dbReference>
<feature type="domain" description="Integrase catalytic" evidence="22">
    <location>
        <begin position="1454"/>
        <end position="1628"/>
    </location>
</feature>
<dbReference type="InterPro" id="IPR000953">
    <property type="entry name" value="Chromo/chromo_shadow_dom"/>
</dbReference>
<dbReference type="SUPFAM" id="SSF56672">
    <property type="entry name" value="DNA/RNA polymerases"/>
    <property type="match status" value="3"/>
</dbReference>
<protein>
    <submittedName>
        <fullName evidence="23">BZ3500_MvSof-1268-A1-R1_Chr2-2g04720 protein</fullName>
    </submittedName>
</protein>
<evidence type="ECO:0000313" key="23">
    <source>
        <dbReference type="EMBL" id="SCZ87254.1"/>
    </source>
</evidence>
<evidence type="ECO:0000256" key="11">
    <source>
        <dbReference type="ARBA" id="ARBA00022884"/>
    </source>
</evidence>
<dbReference type="Pfam" id="PF25597">
    <property type="entry name" value="SH3_retrovirus"/>
    <property type="match status" value="1"/>
</dbReference>
<dbReference type="CDD" id="cd01647">
    <property type="entry name" value="RT_LTR"/>
    <property type="match status" value="1"/>
</dbReference>